<comment type="function">
    <text evidence="8 9">Intramembrane glycolipid transporter that operates in the biosynthetic pathway of dolichol-linked oligosaccharides, the glycan precursors employed in protein asparagine (N)-glycosylation. The sequential addition of sugars to dolichol pyrophosphate produces dolichol-linked oligosaccharides containing fourteen sugars, including two GlcNAcs, nine mannoses and three glucoses. Once assembled, the oligosaccharide is transferred from the lipid to nascent proteins by oligosaccharyltransferases. The assembly of dolichol-linked oligosaccharides begins on the cytosolic side of the endoplasmic reticulum membrane and finishes in its lumen. RFT1 could mediate the translocation of the cytosolically oriented intermediate DolPP-GlcNAc2Man5, produced by ALG11, into the ER lumen where dolichol-linked oligosaccharides assembly continues. However, the intramembrane lipid transporter activity could not be confirmed in vitro.</text>
</comment>
<evidence type="ECO:0000256" key="7">
    <source>
        <dbReference type="ARBA" id="ARBA00023136"/>
    </source>
</evidence>
<gene>
    <name evidence="10" type="ORF">ISN44_As08g008140</name>
</gene>
<dbReference type="Pfam" id="PF04506">
    <property type="entry name" value="Rft-1"/>
    <property type="match status" value="1"/>
</dbReference>
<proteinExistence type="inferred from homology"/>
<evidence type="ECO:0000256" key="9">
    <source>
        <dbReference type="RuleBase" id="RU365067"/>
    </source>
</evidence>
<comment type="subcellular location">
    <subcellularLocation>
        <location evidence="1 9">Endoplasmic reticulum membrane</location>
        <topology evidence="1 9">Multi-pass membrane protein</topology>
    </subcellularLocation>
</comment>
<accession>A0A8T2B2U6</accession>
<reference evidence="10 11" key="1">
    <citation type="submission" date="2020-12" db="EMBL/GenBank/DDBJ databases">
        <title>Concerted genomic and epigenomic changes stabilize Arabidopsis allopolyploids.</title>
        <authorList>
            <person name="Chen Z."/>
        </authorList>
    </citation>
    <scope>NUCLEOTIDE SEQUENCE [LARGE SCALE GENOMIC DNA]</scope>
    <source>
        <strain evidence="10">As9502</strain>
        <tissue evidence="10">Leaf</tissue>
    </source>
</reference>
<evidence type="ECO:0000313" key="11">
    <source>
        <dbReference type="Proteomes" id="UP000694251"/>
    </source>
</evidence>
<comment type="caution">
    <text evidence="10">The sequence shown here is derived from an EMBL/GenBank/DDBJ whole genome shotgun (WGS) entry which is preliminary data.</text>
</comment>
<dbReference type="AlphaFoldDB" id="A0A8T2B2U6"/>
<keyword evidence="11" id="KW-1185">Reference proteome</keyword>
<dbReference type="Proteomes" id="UP000694251">
    <property type="component" value="Chromosome 8"/>
</dbReference>
<comment type="pathway">
    <text evidence="2">Protein modification; protein glycosylation.</text>
</comment>
<evidence type="ECO:0000256" key="1">
    <source>
        <dbReference type="ARBA" id="ARBA00004477"/>
    </source>
</evidence>
<dbReference type="PANTHER" id="PTHR13117">
    <property type="entry name" value="ENDOPLASMIC RETICULUM MULTISPAN TRANSMEMBRANE PROTEIN-RELATED"/>
    <property type="match status" value="1"/>
</dbReference>
<organism evidence="10 11">
    <name type="scientific">Arabidopsis suecica</name>
    <name type="common">Swedish thale-cress</name>
    <name type="synonym">Cardaminopsis suecica</name>
    <dbReference type="NCBI Taxonomy" id="45249"/>
    <lineage>
        <taxon>Eukaryota</taxon>
        <taxon>Viridiplantae</taxon>
        <taxon>Streptophyta</taxon>
        <taxon>Embryophyta</taxon>
        <taxon>Tracheophyta</taxon>
        <taxon>Spermatophyta</taxon>
        <taxon>Magnoliopsida</taxon>
        <taxon>eudicotyledons</taxon>
        <taxon>Gunneridae</taxon>
        <taxon>Pentapetalae</taxon>
        <taxon>rosids</taxon>
        <taxon>malvids</taxon>
        <taxon>Brassicales</taxon>
        <taxon>Brassicaceae</taxon>
        <taxon>Camelineae</taxon>
        <taxon>Arabidopsis</taxon>
    </lineage>
</organism>
<keyword evidence="5" id="KW-0256">Endoplasmic reticulum</keyword>
<comment type="caution">
    <text evidence="9">Lacks conserved residue(s) required for the propagation of feature annotation.</text>
</comment>
<evidence type="ECO:0000313" key="10">
    <source>
        <dbReference type="EMBL" id="KAG7581075.1"/>
    </source>
</evidence>
<feature type="transmembrane region" description="Helical" evidence="9">
    <location>
        <begin position="420"/>
        <end position="438"/>
    </location>
</feature>
<evidence type="ECO:0000256" key="4">
    <source>
        <dbReference type="ARBA" id="ARBA00022692"/>
    </source>
</evidence>
<feature type="transmembrane region" description="Helical" evidence="9">
    <location>
        <begin position="301"/>
        <end position="321"/>
    </location>
</feature>
<evidence type="ECO:0000256" key="8">
    <source>
        <dbReference type="ARBA" id="ARBA00045912"/>
    </source>
</evidence>
<dbReference type="GO" id="GO:0006488">
    <property type="term" value="P:dolichol-linked oligosaccharide biosynthetic process"/>
    <property type="evidence" value="ECO:0007669"/>
    <property type="project" value="InterPro"/>
</dbReference>
<feature type="transmembrane region" description="Helical" evidence="9">
    <location>
        <begin position="498"/>
        <end position="524"/>
    </location>
</feature>
<feature type="transmembrane region" description="Helical" evidence="9">
    <location>
        <begin position="242"/>
        <end position="261"/>
    </location>
</feature>
<keyword evidence="4 9" id="KW-0812">Transmembrane</keyword>
<dbReference type="OrthoDB" id="9979195at2759"/>
<dbReference type="PANTHER" id="PTHR13117:SF5">
    <property type="entry name" value="PROTEIN RFT1 HOMOLOG"/>
    <property type="match status" value="1"/>
</dbReference>
<sequence length="562" mass="63541">MSQNQNVPDMATDIELAAVFIAKSVNAPAVLKQELRHSAAYTATIIDAFLQHLKWDHVQHYEWLRGGEKAMLDWHASVTKDSTNKDQNPQMHRQSLVCRLLQRHQLDIKTWAKNWSLASPIMASNRDSVSLSRRFKYLLGTQFISRGISFAVNSWIVRHLTEEDYALYAVQFHLFITCVLFLSREGFRRACLRANIKSSGDVTRILKVAWLTFPLGIAITIAACIFVLWWQNLSYSDTYAQAILIFGSACVLELMAEPLYILSQTLMHLQLRLIVETVATVSRCVVLCSLIVMQPNMEKRIIFALSQVAYGGSLFLGSLSFQIPGTFMDFDEQLSNMCMLFTFQSFRKLILQEGEKLVLVWLDTSYNQAVYGIVDKLGSLVVRMVFLPFEESTYTTFASFASDDDYQDKSKKLGICLTEALKFVILIGLTFMAFGPSYSYSFIRLLYGEKWSDGEASLALALQFYCVYIIVLAMNGTSEAFLHAVGKENQLKRSNNMLLVFSLIYIILNILLIRSLGAIGLILANSLSILYPHVYVTISTKGDSSNITSRALLHSRSKNAYL</sequence>
<evidence type="ECO:0000256" key="5">
    <source>
        <dbReference type="ARBA" id="ARBA00022824"/>
    </source>
</evidence>
<name>A0A8T2B2U6_ARASU</name>
<feature type="transmembrane region" description="Helical" evidence="9">
    <location>
        <begin position="208"/>
        <end position="230"/>
    </location>
</feature>
<dbReference type="EMBL" id="JAEFBJ010000008">
    <property type="protein sequence ID" value="KAG7581075.1"/>
    <property type="molecule type" value="Genomic_DNA"/>
</dbReference>
<evidence type="ECO:0000256" key="3">
    <source>
        <dbReference type="ARBA" id="ARBA00010288"/>
    </source>
</evidence>
<feature type="transmembrane region" description="Helical" evidence="9">
    <location>
        <begin position="458"/>
        <end position="477"/>
    </location>
</feature>
<protein>
    <recommendedName>
        <fullName evidence="9">Protein RFT1 homolog</fullName>
    </recommendedName>
</protein>
<dbReference type="GO" id="GO:0005789">
    <property type="term" value="C:endoplasmic reticulum membrane"/>
    <property type="evidence" value="ECO:0007669"/>
    <property type="project" value="UniProtKB-SubCell"/>
</dbReference>
<evidence type="ECO:0000256" key="6">
    <source>
        <dbReference type="ARBA" id="ARBA00022989"/>
    </source>
</evidence>
<feature type="transmembrane region" description="Helical" evidence="9">
    <location>
        <begin position="168"/>
        <end position="187"/>
    </location>
</feature>
<evidence type="ECO:0000256" key="2">
    <source>
        <dbReference type="ARBA" id="ARBA00004922"/>
    </source>
</evidence>
<dbReference type="GO" id="GO:0034203">
    <property type="term" value="P:glycolipid translocation"/>
    <property type="evidence" value="ECO:0007669"/>
    <property type="project" value="TreeGrafter"/>
</dbReference>
<keyword evidence="6 9" id="KW-1133">Transmembrane helix</keyword>
<dbReference type="InterPro" id="IPR007594">
    <property type="entry name" value="RFT1"/>
</dbReference>
<comment type="similarity">
    <text evidence="3 9">Belongs to the RFT1 family.</text>
</comment>
<keyword evidence="7 9" id="KW-0472">Membrane</keyword>